<evidence type="ECO:0000259" key="2">
    <source>
        <dbReference type="Pfam" id="PF00188"/>
    </source>
</evidence>
<dbReference type="AlphaFoldDB" id="A0A165AER1"/>
<dbReference type="EMBL" id="FITM01000027">
    <property type="protein sequence ID" value="SAY38393.1"/>
    <property type="molecule type" value="Genomic_DNA"/>
</dbReference>
<sequence length="255" mass="27984">MPMKSRTPWKSDNRSTRHQQGRPLCRGGLLPTGGLGKLLGVALWIPAFTGMAEVTPPVFEVESVAGYTAEISQAHGGKGYAGGQPLSPSSIESWIIHYTNAEREAAGLRSLTHDPAISTIAREHSRDMAKFGLYHEIHGKNPTDRALEAGYDCRAYRGDGSYSFGLSENIYKYPKISEWSGRLMEIVPISFHSDQTMASALVKGWMNSPGHRRNILDISARRIGVGVVIREDRIARSAGLHQETVFATQNFSGCQ</sequence>
<dbReference type="Proteomes" id="UP000182631">
    <property type="component" value="Unassembled WGS sequence"/>
</dbReference>
<dbReference type="InterPro" id="IPR014044">
    <property type="entry name" value="CAP_dom"/>
</dbReference>
<protein>
    <recommendedName>
        <fullName evidence="2">SCP domain-containing protein</fullName>
    </recommendedName>
</protein>
<evidence type="ECO:0000313" key="4">
    <source>
        <dbReference type="Proteomes" id="UP000182631"/>
    </source>
</evidence>
<evidence type="ECO:0000313" key="3">
    <source>
        <dbReference type="EMBL" id="SAY38393.1"/>
    </source>
</evidence>
<dbReference type="CDD" id="cd05379">
    <property type="entry name" value="CAP_bacterial"/>
    <property type="match status" value="1"/>
</dbReference>
<dbReference type="PANTHER" id="PTHR31157:SF1">
    <property type="entry name" value="SCP DOMAIN-CONTAINING PROTEIN"/>
    <property type="match status" value="1"/>
</dbReference>
<organism evidence="3 4">
    <name type="scientific">Candidatus Synechococcus spongiarum</name>
    <dbReference type="NCBI Taxonomy" id="431041"/>
    <lineage>
        <taxon>Bacteria</taxon>
        <taxon>Bacillati</taxon>
        <taxon>Cyanobacteriota</taxon>
        <taxon>Cyanophyceae</taxon>
        <taxon>Synechococcales</taxon>
        <taxon>Synechococcaceae</taxon>
        <taxon>Synechococcus</taxon>
    </lineage>
</organism>
<keyword evidence="4" id="KW-1185">Reference proteome</keyword>
<dbReference type="SUPFAM" id="SSF55797">
    <property type="entry name" value="PR-1-like"/>
    <property type="match status" value="1"/>
</dbReference>
<name>A0A165AER1_9SYNE</name>
<dbReference type="PANTHER" id="PTHR31157">
    <property type="entry name" value="SCP DOMAIN-CONTAINING PROTEIN"/>
    <property type="match status" value="1"/>
</dbReference>
<feature type="domain" description="SCP" evidence="2">
    <location>
        <begin position="97"/>
        <end position="235"/>
    </location>
</feature>
<dbReference type="Pfam" id="PF00188">
    <property type="entry name" value="CAP"/>
    <property type="match status" value="1"/>
</dbReference>
<accession>A0A165AER1</accession>
<reference evidence="4" key="1">
    <citation type="submission" date="2016-02" db="EMBL/GenBank/DDBJ databases">
        <authorList>
            <person name="liu f."/>
        </authorList>
    </citation>
    <scope>NUCLEOTIDE SEQUENCE [LARGE SCALE GENOMIC DNA]</scope>
</reference>
<dbReference type="InterPro" id="IPR035940">
    <property type="entry name" value="CAP_sf"/>
</dbReference>
<proteinExistence type="predicted"/>
<evidence type="ECO:0000256" key="1">
    <source>
        <dbReference type="SAM" id="MobiDB-lite"/>
    </source>
</evidence>
<dbReference type="Gene3D" id="3.40.33.10">
    <property type="entry name" value="CAP"/>
    <property type="match status" value="1"/>
</dbReference>
<feature type="region of interest" description="Disordered" evidence="1">
    <location>
        <begin position="1"/>
        <end position="25"/>
    </location>
</feature>
<gene>
    <name evidence="3" type="ORF">FLM9_251</name>
</gene>